<dbReference type="InterPro" id="IPR036388">
    <property type="entry name" value="WH-like_DNA-bd_sf"/>
</dbReference>
<dbReference type="SUPFAM" id="SSF46785">
    <property type="entry name" value="Winged helix' DNA-binding domain"/>
    <property type="match status" value="1"/>
</dbReference>
<dbReference type="PANTHER" id="PTHR33221">
    <property type="entry name" value="WINGED HELIX-TURN-HELIX TRANSCRIPTIONAL REGULATOR, RRF2 FAMILY"/>
    <property type="match status" value="1"/>
</dbReference>
<dbReference type="RefSeq" id="WP_046478388.1">
    <property type="nucleotide sequence ID" value="NZ_LN829118.1"/>
</dbReference>
<dbReference type="KEGG" id="fil:BN1229_v1_2505"/>
<dbReference type="AlphaFoldDB" id="A0A0D6JJW6"/>
<reference evidence="3" key="1">
    <citation type="submission" date="2015-02" db="EMBL/GenBank/DDBJ databases">
        <authorList>
            <person name="Chooi Y.-H."/>
        </authorList>
    </citation>
    <scope>NUCLEOTIDE SEQUENCE [LARGE SCALE GENOMIC DNA]</scope>
    <source>
        <strain evidence="3">strain Y</strain>
    </source>
</reference>
<dbReference type="PROSITE" id="PS51197">
    <property type="entry name" value="HTH_RRF2_2"/>
    <property type="match status" value="1"/>
</dbReference>
<dbReference type="GO" id="GO:0005829">
    <property type="term" value="C:cytosol"/>
    <property type="evidence" value="ECO:0007669"/>
    <property type="project" value="TreeGrafter"/>
</dbReference>
<proteinExistence type="predicted"/>
<accession>A0A0D6JJW6</accession>
<dbReference type="EMBL" id="LN829119">
    <property type="protein sequence ID" value="CPR21977.1"/>
    <property type="molecule type" value="Genomic_DNA"/>
</dbReference>
<dbReference type="PANTHER" id="PTHR33221:SF4">
    <property type="entry name" value="HTH-TYPE TRANSCRIPTIONAL REPRESSOR NSRR"/>
    <property type="match status" value="1"/>
</dbReference>
<keyword evidence="3" id="KW-1185">Reference proteome</keyword>
<dbReference type="Gene3D" id="1.10.10.10">
    <property type="entry name" value="Winged helix-like DNA-binding domain superfamily/Winged helix DNA-binding domain"/>
    <property type="match status" value="1"/>
</dbReference>
<dbReference type="KEGG" id="fiy:BN1229_v1_3410"/>
<sequence length="156" mass="17576">MRLTMYTDYGLQTLTRLAAEPERVFSIDEIAKEFAASRNHLVKVIRDLAQCGVLEAQHGSTARGFRLARDPKMITLGEIVRLLESRKATLECLRAEEATCPPSERCRLSKKLNAAREAFLRELDTTTLFDCALVPRNRTQDKHTAETRHGATSDCV</sequence>
<dbReference type="GO" id="GO:0003700">
    <property type="term" value="F:DNA-binding transcription factor activity"/>
    <property type="evidence" value="ECO:0007669"/>
    <property type="project" value="TreeGrafter"/>
</dbReference>
<dbReference type="Proteomes" id="UP000033187">
    <property type="component" value="Chromosome 1"/>
</dbReference>
<keyword evidence="1" id="KW-0238">DNA-binding</keyword>
<dbReference type="GO" id="GO:0003677">
    <property type="term" value="F:DNA binding"/>
    <property type="evidence" value="ECO:0007669"/>
    <property type="project" value="UniProtKB-KW"/>
</dbReference>
<dbReference type="Pfam" id="PF02082">
    <property type="entry name" value="Rrf2"/>
    <property type="match status" value="1"/>
</dbReference>
<dbReference type="InterPro" id="IPR036390">
    <property type="entry name" value="WH_DNA-bd_sf"/>
</dbReference>
<dbReference type="NCBIfam" id="TIGR00738">
    <property type="entry name" value="rrf2_super"/>
    <property type="match status" value="1"/>
</dbReference>
<gene>
    <name evidence="2" type="primary">nsrR</name>
    <name evidence="2" type="ORF">YBN1229_v1_3410</name>
</gene>
<name>A0A0D6JJW6_9HYPH</name>
<dbReference type="OrthoDB" id="9802344at2"/>
<evidence type="ECO:0000313" key="2">
    <source>
        <dbReference type="EMBL" id="CPR21977.1"/>
    </source>
</evidence>
<protein>
    <submittedName>
        <fullName evidence="2">HTH-type transcriptional regulator NsrR</fullName>
    </submittedName>
</protein>
<evidence type="ECO:0000256" key="1">
    <source>
        <dbReference type="ARBA" id="ARBA00023125"/>
    </source>
</evidence>
<evidence type="ECO:0000313" key="3">
    <source>
        <dbReference type="Proteomes" id="UP000033187"/>
    </source>
</evidence>
<dbReference type="InterPro" id="IPR000944">
    <property type="entry name" value="Tscrpt_reg_Rrf2"/>
</dbReference>
<organism evidence="2 3">
    <name type="scientific">Candidatus Filomicrobium marinum</name>
    <dbReference type="NCBI Taxonomy" id="1608628"/>
    <lineage>
        <taxon>Bacteria</taxon>
        <taxon>Pseudomonadati</taxon>
        <taxon>Pseudomonadota</taxon>
        <taxon>Alphaproteobacteria</taxon>
        <taxon>Hyphomicrobiales</taxon>
        <taxon>Hyphomicrobiaceae</taxon>
        <taxon>Filomicrobium</taxon>
    </lineage>
</organism>